<proteinExistence type="predicted"/>
<sequence>MEGSGGNPFRQSDCQTLLVRVWYEEACEPHVIRDNCADYPFFAIAHSQVFFQNVLHGDLTTAVSTFNPESHEWEIHDPLTIRRLLPGESVLLYRLFSNGNVSLQLEDCPGLEDSIRQLLFVVDTPTLDIFPPPAPAAKTRHSTSPYHQQIGPTTDISLISASSELDKEWPTEYLVCEIHAYFKSIHGGSLTSNLNKKPPGLSSFQSAFRHSRYVRVTVEKHWKAYRELSCDPIGTWILNENPDILWVDLMSHVNKTRRPQRASLRVPSLDDPIVADNPKSCFLEVCSAVWAETGPAISSLTVPLLEPADHPLELSPGVHKLYRSSVAGQTAILPPSFTPPHITSCDPVLSLNPSTPVSSKPENLEYGCDLPVFLSGAESNWESDWDLLDSIFGKLPSVSLPQQLIS</sequence>
<organism evidence="1 2">
    <name type="scientific">Marasmius tenuissimus</name>
    <dbReference type="NCBI Taxonomy" id="585030"/>
    <lineage>
        <taxon>Eukaryota</taxon>
        <taxon>Fungi</taxon>
        <taxon>Dikarya</taxon>
        <taxon>Basidiomycota</taxon>
        <taxon>Agaricomycotina</taxon>
        <taxon>Agaricomycetes</taxon>
        <taxon>Agaricomycetidae</taxon>
        <taxon>Agaricales</taxon>
        <taxon>Marasmiineae</taxon>
        <taxon>Marasmiaceae</taxon>
        <taxon>Marasmius</taxon>
    </lineage>
</organism>
<evidence type="ECO:0000313" key="1">
    <source>
        <dbReference type="EMBL" id="KAL0062902.1"/>
    </source>
</evidence>
<dbReference type="EMBL" id="JBBXMP010000093">
    <property type="protein sequence ID" value="KAL0062902.1"/>
    <property type="molecule type" value="Genomic_DNA"/>
</dbReference>
<gene>
    <name evidence="1" type="ORF">AAF712_010223</name>
</gene>
<keyword evidence="2" id="KW-1185">Reference proteome</keyword>
<dbReference type="Proteomes" id="UP001437256">
    <property type="component" value="Unassembled WGS sequence"/>
</dbReference>
<evidence type="ECO:0000313" key="2">
    <source>
        <dbReference type="Proteomes" id="UP001437256"/>
    </source>
</evidence>
<accession>A0ABR2ZP24</accession>
<protein>
    <submittedName>
        <fullName evidence="1">Uncharacterized protein</fullName>
    </submittedName>
</protein>
<reference evidence="1 2" key="1">
    <citation type="submission" date="2024-05" db="EMBL/GenBank/DDBJ databases">
        <title>A draft genome resource for the thread blight pathogen Marasmius tenuissimus strain MS-2.</title>
        <authorList>
            <person name="Yulfo-Soto G.E."/>
            <person name="Baruah I.K."/>
            <person name="Amoako-Attah I."/>
            <person name="Bukari Y."/>
            <person name="Meinhardt L.W."/>
            <person name="Bailey B.A."/>
            <person name="Cohen S.P."/>
        </authorList>
    </citation>
    <scope>NUCLEOTIDE SEQUENCE [LARGE SCALE GENOMIC DNA]</scope>
    <source>
        <strain evidence="1 2">MS-2</strain>
    </source>
</reference>
<comment type="caution">
    <text evidence="1">The sequence shown here is derived from an EMBL/GenBank/DDBJ whole genome shotgun (WGS) entry which is preliminary data.</text>
</comment>
<name>A0ABR2ZP24_9AGAR</name>